<evidence type="ECO:0000256" key="5">
    <source>
        <dbReference type="ARBA" id="ARBA00022963"/>
    </source>
</evidence>
<keyword evidence="12" id="KW-1185">Reference proteome</keyword>
<organism evidence="11 12">
    <name type="scientific">Cladophialophora bantiana (strain ATCC 10958 / CBS 173.52 / CDC B-1940 / NIH 8579)</name>
    <name type="common">Xylohypha bantiana</name>
    <dbReference type="NCBI Taxonomy" id="1442370"/>
    <lineage>
        <taxon>Eukaryota</taxon>
        <taxon>Fungi</taxon>
        <taxon>Dikarya</taxon>
        <taxon>Ascomycota</taxon>
        <taxon>Pezizomycotina</taxon>
        <taxon>Eurotiomycetes</taxon>
        <taxon>Chaetothyriomycetidae</taxon>
        <taxon>Chaetothyriales</taxon>
        <taxon>Herpotrichiellaceae</taxon>
        <taxon>Cladophialophora</taxon>
    </lineage>
</organism>
<dbReference type="InterPro" id="IPR013083">
    <property type="entry name" value="Znf_RING/FYVE/PHD"/>
</dbReference>
<evidence type="ECO:0000256" key="4">
    <source>
        <dbReference type="ARBA" id="ARBA00022833"/>
    </source>
</evidence>
<comment type="caution">
    <text evidence="8">Lacks conserved residue(s) required for the propagation of feature annotation.</text>
</comment>
<dbReference type="PANTHER" id="PTHR24185">
    <property type="entry name" value="CALCIUM-INDEPENDENT PHOSPHOLIPASE A2-GAMMA"/>
    <property type="match status" value="1"/>
</dbReference>
<dbReference type="VEuPathDB" id="FungiDB:Z519_09673"/>
<dbReference type="SMART" id="SM00184">
    <property type="entry name" value="RING"/>
    <property type="match status" value="1"/>
</dbReference>
<accession>A0A0D2FSK1</accession>
<dbReference type="PROSITE" id="PS00518">
    <property type="entry name" value="ZF_RING_1"/>
    <property type="match status" value="1"/>
</dbReference>
<feature type="short sequence motif" description="GXGXXG" evidence="8">
    <location>
        <begin position="779"/>
        <end position="784"/>
    </location>
</feature>
<keyword evidence="1" id="KW-0479">Metal-binding</keyword>
<dbReference type="GO" id="GO:0047499">
    <property type="term" value="F:calcium-independent phospholipase A2 activity"/>
    <property type="evidence" value="ECO:0007669"/>
    <property type="project" value="TreeGrafter"/>
</dbReference>
<dbReference type="Gene3D" id="3.40.1090.10">
    <property type="entry name" value="Cytosolic phospholipase A2 catalytic domain"/>
    <property type="match status" value="1"/>
</dbReference>
<dbReference type="GeneID" id="27702601"/>
<evidence type="ECO:0008006" key="13">
    <source>
        <dbReference type="Google" id="ProtNLM"/>
    </source>
</evidence>
<dbReference type="PROSITE" id="PS50089">
    <property type="entry name" value="ZF_RING_2"/>
    <property type="match status" value="1"/>
</dbReference>
<keyword evidence="2 7" id="KW-0863">Zinc-finger</keyword>
<dbReference type="OrthoDB" id="194358at2759"/>
<keyword evidence="6" id="KW-0443">Lipid metabolism</keyword>
<name>A0A0D2FSK1_CLAB1</name>
<dbReference type="PANTHER" id="PTHR24185:SF1">
    <property type="entry name" value="CALCIUM-INDEPENDENT PHOSPHOLIPASE A2-GAMMA"/>
    <property type="match status" value="1"/>
</dbReference>
<dbReference type="InterPro" id="IPR016035">
    <property type="entry name" value="Acyl_Trfase/lysoPLipase"/>
</dbReference>
<evidence type="ECO:0000256" key="8">
    <source>
        <dbReference type="PROSITE-ProRule" id="PRU01161"/>
    </source>
</evidence>
<keyword evidence="4" id="KW-0862">Zinc</keyword>
<dbReference type="AlphaFoldDB" id="A0A0D2FSK1"/>
<evidence type="ECO:0000313" key="11">
    <source>
        <dbReference type="EMBL" id="KIW89517.1"/>
    </source>
</evidence>
<dbReference type="GO" id="GO:0008270">
    <property type="term" value="F:zinc ion binding"/>
    <property type="evidence" value="ECO:0007669"/>
    <property type="project" value="UniProtKB-KW"/>
</dbReference>
<dbReference type="GO" id="GO:0016020">
    <property type="term" value="C:membrane"/>
    <property type="evidence" value="ECO:0007669"/>
    <property type="project" value="TreeGrafter"/>
</dbReference>
<evidence type="ECO:0000313" key="12">
    <source>
        <dbReference type="Proteomes" id="UP000053789"/>
    </source>
</evidence>
<feature type="domain" description="RING-type" evidence="9">
    <location>
        <begin position="706"/>
        <end position="752"/>
    </location>
</feature>
<evidence type="ECO:0000256" key="2">
    <source>
        <dbReference type="ARBA" id="ARBA00022771"/>
    </source>
</evidence>
<evidence type="ECO:0000256" key="7">
    <source>
        <dbReference type="PROSITE-ProRule" id="PRU00175"/>
    </source>
</evidence>
<sequence>MSEYSGDRTTATSIISINLLQAQKKLPDRIRGPPGWRRHQGASAIAANRFPGNGRLDAPRADSAQTITLCWDDHLPRSSRLATSHAAVGLTVHHFFVKDIIHSEDEPERLRQLHEQNAATRWFNIRHRNSQPVLYVYDRFSPLCEPIADQTSSAAATFPTFVSFIGKSGVGKSTLVRAMLLLGNLDVQHVKKDDISNLSTNQNRSDTFRAAMSSQQEMPVTRSGHIDHATDPTTLGVHLYKDSSSSRTSQSNSNALTLFADCEGFFAGAAQTNAERFATDQRRMSANEDATEANVLYKAPVTAASYSRHGQQGAELFYARFLYAVSDVVVFVTNEDQNITLLLVSALEWAATAVMHSVNYPSRKTLVIVRNGALGHSQQFVDNESLERLYLERQAFLWRASPILQNFVNDYNSKQDGFSKHIYRNRDLYDALFDRIICCCIPHVSDVEEHGDETMFTQYLKLRTLIDDASQRAINMRSKVWMKYNVSSLSQILFSAFEHFRTSDEAFNFNKAARISKPNPQSFSDHIANFLRLAFNSPMSVQIRAMIPNIIALSFVVWSMRNLIHVVDPAGLFGRVINGDKDEFSLAQHCQSALQEYEEKYQQCGYKFSENDLCTNGPPATHQRLHLSISKKRADGEFTPRHRLDPNLVSLIRDGFLEHYESLVSDGGTHYRSMTKPAPSKIRRVREAVVQKYIRQWSSLTSNITCLACLQAVPENVLHCGHGFCVQCVRELGQASESFESAWTFEVCPLCSARTCDSYSHLIRERPRCAGARILTLDGGGIRGIIELAIIQEMEKRLGLQIPFRDYFDLIVGTSTGKSFQGQISRLGHALINLLPS</sequence>
<keyword evidence="5" id="KW-0442">Lipid degradation</keyword>
<dbReference type="GO" id="GO:0019369">
    <property type="term" value="P:arachidonate metabolic process"/>
    <property type="evidence" value="ECO:0007669"/>
    <property type="project" value="TreeGrafter"/>
</dbReference>
<dbReference type="PROSITE" id="PS51635">
    <property type="entry name" value="PNPLA"/>
    <property type="match status" value="1"/>
</dbReference>
<keyword evidence="3" id="KW-0378">Hydrolase</keyword>
<reference evidence="11" key="1">
    <citation type="submission" date="2015-01" db="EMBL/GenBank/DDBJ databases">
        <title>The Genome Sequence of Cladophialophora bantiana CBS 173.52.</title>
        <authorList>
            <consortium name="The Broad Institute Genomics Platform"/>
            <person name="Cuomo C."/>
            <person name="de Hoog S."/>
            <person name="Gorbushina A."/>
            <person name="Stielow B."/>
            <person name="Teixiera M."/>
            <person name="Abouelleil A."/>
            <person name="Chapman S.B."/>
            <person name="Priest M."/>
            <person name="Young S.K."/>
            <person name="Wortman J."/>
            <person name="Nusbaum C."/>
            <person name="Birren B."/>
        </authorList>
    </citation>
    <scope>NUCLEOTIDE SEQUENCE [LARGE SCALE GENOMIC DNA]</scope>
    <source>
        <strain evidence="11">CBS 173.52</strain>
    </source>
</reference>
<proteinExistence type="predicted"/>
<dbReference type="HOGENOM" id="CLU_003059_2_1_1"/>
<feature type="short sequence motif" description="GXSXG" evidence="8">
    <location>
        <begin position="813"/>
        <end position="817"/>
    </location>
</feature>
<dbReference type="Proteomes" id="UP000053789">
    <property type="component" value="Unassembled WGS sequence"/>
</dbReference>
<dbReference type="GO" id="GO:0046486">
    <property type="term" value="P:glycerolipid metabolic process"/>
    <property type="evidence" value="ECO:0007669"/>
    <property type="project" value="UniProtKB-ARBA"/>
</dbReference>
<dbReference type="InterPro" id="IPR017907">
    <property type="entry name" value="Znf_RING_CS"/>
</dbReference>
<evidence type="ECO:0000256" key="6">
    <source>
        <dbReference type="ARBA" id="ARBA00023098"/>
    </source>
</evidence>
<evidence type="ECO:0000259" key="9">
    <source>
        <dbReference type="PROSITE" id="PS50089"/>
    </source>
</evidence>
<dbReference type="InterPro" id="IPR002641">
    <property type="entry name" value="PNPLA_dom"/>
</dbReference>
<dbReference type="GO" id="GO:0016042">
    <property type="term" value="P:lipid catabolic process"/>
    <property type="evidence" value="ECO:0007669"/>
    <property type="project" value="UniProtKB-KW"/>
</dbReference>
<evidence type="ECO:0000259" key="10">
    <source>
        <dbReference type="PROSITE" id="PS51635"/>
    </source>
</evidence>
<dbReference type="SUPFAM" id="SSF57850">
    <property type="entry name" value="RING/U-box"/>
    <property type="match status" value="1"/>
</dbReference>
<dbReference type="InterPro" id="IPR001841">
    <property type="entry name" value="Znf_RING"/>
</dbReference>
<dbReference type="SUPFAM" id="SSF52151">
    <property type="entry name" value="FabD/lysophospholipase-like"/>
    <property type="match status" value="1"/>
</dbReference>
<dbReference type="Gene3D" id="3.30.40.10">
    <property type="entry name" value="Zinc/RING finger domain, C3HC4 (zinc finger)"/>
    <property type="match status" value="1"/>
</dbReference>
<gene>
    <name evidence="11" type="ORF">Z519_09673</name>
</gene>
<feature type="domain" description="PNPLA" evidence="10">
    <location>
        <begin position="775"/>
        <end position="837"/>
    </location>
</feature>
<evidence type="ECO:0000256" key="1">
    <source>
        <dbReference type="ARBA" id="ARBA00022723"/>
    </source>
</evidence>
<protein>
    <recommendedName>
        <fullName evidence="13">RING-type domain-containing protein</fullName>
    </recommendedName>
</protein>
<evidence type="ECO:0000256" key="3">
    <source>
        <dbReference type="ARBA" id="ARBA00022801"/>
    </source>
</evidence>
<dbReference type="EMBL" id="KN846995">
    <property type="protein sequence ID" value="KIW89517.1"/>
    <property type="molecule type" value="Genomic_DNA"/>
</dbReference>
<dbReference type="RefSeq" id="XP_016616186.1">
    <property type="nucleotide sequence ID" value="XM_016767394.1"/>
</dbReference>